<evidence type="ECO:0000313" key="3">
    <source>
        <dbReference type="Proteomes" id="UP000826271"/>
    </source>
</evidence>
<dbReference type="Pfam" id="PF08378">
    <property type="entry name" value="NERD"/>
    <property type="match status" value="1"/>
</dbReference>
<protein>
    <recommendedName>
        <fullName evidence="1">NERD domain-containing protein</fullName>
    </recommendedName>
</protein>
<organism evidence="2 3">
    <name type="scientific">Buddleja alternifolia</name>
    <dbReference type="NCBI Taxonomy" id="168488"/>
    <lineage>
        <taxon>Eukaryota</taxon>
        <taxon>Viridiplantae</taxon>
        <taxon>Streptophyta</taxon>
        <taxon>Embryophyta</taxon>
        <taxon>Tracheophyta</taxon>
        <taxon>Spermatophyta</taxon>
        <taxon>Magnoliopsida</taxon>
        <taxon>eudicotyledons</taxon>
        <taxon>Gunneridae</taxon>
        <taxon>Pentapetalae</taxon>
        <taxon>asterids</taxon>
        <taxon>lamiids</taxon>
        <taxon>Lamiales</taxon>
        <taxon>Scrophulariaceae</taxon>
        <taxon>Buddlejeae</taxon>
        <taxon>Buddleja</taxon>
    </lineage>
</organism>
<proteinExistence type="predicted"/>
<dbReference type="EMBL" id="WHWC01000006">
    <property type="protein sequence ID" value="KAG8381678.1"/>
    <property type="molecule type" value="Genomic_DNA"/>
</dbReference>
<accession>A0AAV6XGU2</accession>
<reference evidence="2" key="1">
    <citation type="submission" date="2019-10" db="EMBL/GenBank/DDBJ databases">
        <authorList>
            <person name="Zhang R."/>
            <person name="Pan Y."/>
            <person name="Wang J."/>
            <person name="Ma R."/>
            <person name="Yu S."/>
        </authorList>
    </citation>
    <scope>NUCLEOTIDE SEQUENCE</scope>
    <source>
        <strain evidence="2">LA-IB0</strain>
        <tissue evidence="2">Leaf</tissue>
    </source>
</reference>
<dbReference type="PANTHER" id="PTHR35287">
    <property type="entry name" value="SI:ZFOS-911D5.4"/>
    <property type="match status" value="1"/>
</dbReference>
<keyword evidence="3" id="KW-1185">Reference proteome</keyword>
<sequence>MWVELICGLVLYGLVKRFFFQDDALLDIDSSYSNALFAVAKRLEKLYHGSKVYVGLQIPDSDSASRQNIDLVLLTHQEAVVISVQNVSGFVSIDKDGNWMCTNAKNHKIETIPNPVMETKKLVSILEEYLEQRGVALPEGYLSCAFVHHDVACKQVVRKWAPYQAYQAHQAWGAHPWGPGTYHVLEGWGAWPAGLVRGGSSAATCSDLGPMGGLPRLGGLGRLDSFPPEVTTYDQWQQLKSEQKNSYSGWIKGALLGGKKKMQESFFEKLNAVLSTAPVWDRLELKGNKYILGEFVEFKGKQEDLQALRKIRRSKVSRVTVQKISMFGFAHSTVQVLYAHRDYRVEGSSSSSSQWEEVTVRSSTEVVFQPQNSKKPRKYKLSSVISMSLSA</sequence>
<dbReference type="PROSITE" id="PS50965">
    <property type="entry name" value="NERD"/>
    <property type="match status" value="1"/>
</dbReference>
<dbReference type="AlphaFoldDB" id="A0AAV6XGU2"/>
<comment type="caution">
    <text evidence="2">The sequence shown here is derived from an EMBL/GenBank/DDBJ whole genome shotgun (WGS) entry which is preliminary data.</text>
</comment>
<feature type="domain" description="NERD" evidence="1">
    <location>
        <begin position="31"/>
        <end position="149"/>
    </location>
</feature>
<dbReference type="Proteomes" id="UP000826271">
    <property type="component" value="Unassembled WGS sequence"/>
</dbReference>
<dbReference type="InterPro" id="IPR011528">
    <property type="entry name" value="NERD"/>
</dbReference>
<evidence type="ECO:0000259" key="1">
    <source>
        <dbReference type="PROSITE" id="PS50965"/>
    </source>
</evidence>
<evidence type="ECO:0000313" key="2">
    <source>
        <dbReference type="EMBL" id="KAG8381678.1"/>
    </source>
</evidence>
<dbReference type="PANTHER" id="PTHR35287:SF1">
    <property type="entry name" value="SI:ZFOS-911D5.4"/>
    <property type="match status" value="1"/>
</dbReference>
<gene>
    <name evidence="2" type="ORF">BUALT_Bualt06G0146500</name>
</gene>
<name>A0AAV6XGU2_9LAMI</name>